<accession>A0A146KXK7</accession>
<evidence type="ECO:0000256" key="1">
    <source>
        <dbReference type="SAM" id="SignalP"/>
    </source>
</evidence>
<proteinExistence type="predicted"/>
<reference evidence="2" key="1">
    <citation type="journal article" date="2016" name="Gigascience">
        <title>De novo construction of an expanded transcriptome assembly for the western tarnished plant bug, Lygus hesperus.</title>
        <authorList>
            <person name="Tassone E.E."/>
            <person name="Geib S.M."/>
            <person name="Hall B."/>
            <person name="Fabrick J.A."/>
            <person name="Brent C.S."/>
            <person name="Hull J.J."/>
        </authorList>
    </citation>
    <scope>NUCLEOTIDE SEQUENCE</scope>
</reference>
<dbReference type="Pfam" id="PF06585">
    <property type="entry name" value="JHBP"/>
    <property type="match status" value="1"/>
</dbReference>
<evidence type="ECO:0000313" key="2">
    <source>
        <dbReference type="EMBL" id="JAQ00345.1"/>
    </source>
</evidence>
<organism evidence="2">
    <name type="scientific">Lygus hesperus</name>
    <name type="common">Western plant bug</name>
    <dbReference type="NCBI Taxonomy" id="30085"/>
    <lineage>
        <taxon>Eukaryota</taxon>
        <taxon>Metazoa</taxon>
        <taxon>Ecdysozoa</taxon>
        <taxon>Arthropoda</taxon>
        <taxon>Hexapoda</taxon>
        <taxon>Insecta</taxon>
        <taxon>Pterygota</taxon>
        <taxon>Neoptera</taxon>
        <taxon>Paraneoptera</taxon>
        <taxon>Hemiptera</taxon>
        <taxon>Heteroptera</taxon>
        <taxon>Panheteroptera</taxon>
        <taxon>Cimicomorpha</taxon>
        <taxon>Miridae</taxon>
        <taxon>Mirini</taxon>
        <taxon>Lygus</taxon>
    </lineage>
</organism>
<sequence length="247" mass="27307">MNSKILIFWASLCIFYYLHLSLCSAEPRDVKLSEEDLQTLLEKFMKKVNEILHGNDPYNYAGSSGHSNSYGTYYNGSVSELIISGISSMNVTYLNATQVDPNIYLGLDLSFSNIMVTGNYFLDLDTLSLLKLYGAGELGVIASSLGINVTASVTQEAANNNVLQFTDLDINLGLPELKLDVKNLLNRPALSTYASQILTDISPKLLSEDGKLQTMLSSWAKSNLNDQAVKNEITLAFVIEFMQKFTQ</sequence>
<protein>
    <submittedName>
        <fullName evidence="2">Uncharacterized protein</fullName>
    </submittedName>
</protein>
<dbReference type="PANTHER" id="PTHR11008:SF9">
    <property type="entry name" value="PROTEIN TAKEOUT-LIKE PROTEIN"/>
    <property type="match status" value="1"/>
</dbReference>
<keyword evidence="1" id="KW-0732">Signal</keyword>
<name>A0A146KXK7_LYGHE</name>
<feature type="chain" id="PRO_5007526759" evidence="1">
    <location>
        <begin position="26"/>
        <end position="247"/>
    </location>
</feature>
<feature type="signal peptide" evidence="1">
    <location>
        <begin position="1"/>
        <end position="25"/>
    </location>
</feature>
<dbReference type="EMBL" id="GDHC01018284">
    <property type="protein sequence ID" value="JAQ00345.1"/>
    <property type="molecule type" value="Transcribed_RNA"/>
</dbReference>
<dbReference type="InterPro" id="IPR010562">
    <property type="entry name" value="Haemolymph_juvenile_hormone-bd"/>
</dbReference>
<dbReference type="AlphaFoldDB" id="A0A146KXK7"/>
<dbReference type="PANTHER" id="PTHR11008">
    <property type="entry name" value="PROTEIN TAKEOUT-LIKE PROTEIN"/>
    <property type="match status" value="1"/>
</dbReference>
<gene>
    <name evidence="2" type="ORF">g.54011</name>
</gene>